<dbReference type="InterPro" id="IPR055173">
    <property type="entry name" value="NrdR-like_N"/>
</dbReference>
<keyword evidence="7 8" id="KW-0804">Transcription</keyword>
<dbReference type="HAMAP" id="MF_00440">
    <property type="entry name" value="NrdR"/>
    <property type="match status" value="1"/>
</dbReference>
<dbReference type="EMBL" id="JACJKY010000031">
    <property type="protein sequence ID" value="MBM6921902.1"/>
    <property type="molecule type" value="Genomic_DNA"/>
</dbReference>
<dbReference type="Pfam" id="PF03477">
    <property type="entry name" value="ATP-cone"/>
    <property type="match status" value="1"/>
</dbReference>
<feature type="domain" description="ATP-cone" evidence="9">
    <location>
        <begin position="49"/>
        <end position="139"/>
    </location>
</feature>
<dbReference type="InterPro" id="IPR005144">
    <property type="entry name" value="ATP-cone_dom"/>
</dbReference>
<comment type="similarity">
    <text evidence="8">Belongs to the NrdR family.</text>
</comment>
<keyword evidence="4 8" id="KW-0067">ATP-binding</keyword>
<comment type="cofactor">
    <cofactor evidence="8">
        <name>Zn(2+)</name>
        <dbReference type="ChEBI" id="CHEBI:29105"/>
    </cofactor>
    <text evidence="8">Binds 1 zinc ion.</text>
</comment>
<dbReference type="Proteomes" id="UP000774750">
    <property type="component" value="Unassembled WGS sequence"/>
</dbReference>
<keyword evidence="1 8" id="KW-0678">Repressor</keyword>
<keyword evidence="5 8" id="KW-0805">Transcription regulation</keyword>
<keyword evidence="8" id="KW-0863">Zinc-finger</keyword>
<keyword evidence="8" id="KW-0479">Metal-binding</keyword>
<keyword evidence="6 8" id="KW-0238">DNA-binding</keyword>
<name>A0A938X7G6_9FIRM</name>
<dbReference type="PROSITE" id="PS51161">
    <property type="entry name" value="ATP_CONE"/>
    <property type="match status" value="1"/>
</dbReference>
<comment type="function">
    <text evidence="8">Negatively regulates transcription of bacterial ribonucleotide reductase nrd genes and operons by binding to NrdR-boxes.</text>
</comment>
<gene>
    <name evidence="8 10" type="primary">nrdR</name>
    <name evidence="10" type="ORF">H6A12_12215</name>
</gene>
<sequence>MKCSVCGNLESRVVDSRQSEDGAKIRRRRECLKCGTRFTTYEEIETVPLMVVKRDKSREPFDREKLRGKIQRACVKRPVSTERIDQLLFEIETYFANQMTKEIPSAEIGRLVLEKLRDIDEVAYIRFASVYKDFKDIDSFLAELAEMQNRSR</sequence>
<dbReference type="Pfam" id="PF22811">
    <property type="entry name" value="Zn_ribbon_NrdR"/>
    <property type="match status" value="1"/>
</dbReference>
<evidence type="ECO:0000313" key="10">
    <source>
        <dbReference type="EMBL" id="MBM6921902.1"/>
    </source>
</evidence>
<evidence type="ECO:0000256" key="2">
    <source>
        <dbReference type="ARBA" id="ARBA00022741"/>
    </source>
</evidence>
<accession>A0A938X7G6</accession>
<reference evidence="10" key="1">
    <citation type="submission" date="2020-08" db="EMBL/GenBank/DDBJ databases">
        <authorList>
            <person name="Cejkova D."/>
            <person name="Kubasova T."/>
            <person name="Jahodarova E."/>
            <person name="Rychlik I."/>
        </authorList>
    </citation>
    <scope>NUCLEOTIDE SEQUENCE</scope>
    <source>
        <strain evidence="10">An559</strain>
    </source>
</reference>
<keyword evidence="3 8" id="KW-0862">Zinc</keyword>
<dbReference type="GO" id="GO:0003677">
    <property type="term" value="F:DNA binding"/>
    <property type="evidence" value="ECO:0007669"/>
    <property type="project" value="UniProtKB-KW"/>
</dbReference>
<evidence type="ECO:0000256" key="5">
    <source>
        <dbReference type="ARBA" id="ARBA00023015"/>
    </source>
</evidence>
<evidence type="ECO:0000256" key="3">
    <source>
        <dbReference type="ARBA" id="ARBA00022833"/>
    </source>
</evidence>
<dbReference type="NCBIfam" id="TIGR00244">
    <property type="entry name" value="transcriptional regulator NrdR"/>
    <property type="match status" value="1"/>
</dbReference>
<comment type="caution">
    <text evidence="10">The sequence shown here is derived from an EMBL/GenBank/DDBJ whole genome shotgun (WGS) entry which is preliminary data.</text>
</comment>
<evidence type="ECO:0000259" key="9">
    <source>
        <dbReference type="PROSITE" id="PS51161"/>
    </source>
</evidence>
<evidence type="ECO:0000256" key="6">
    <source>
        <dbReference type="ARBA" id="ARBA00023125"/>
    </source>
</evidence>
<dbReference type="RefSeq" id="WP_204448270.1">
    <property type="nucleotide sequence ID" value="NZ_JACJKY010000031.1"/>
</dbReference>
<dbReference type="GO" id="GO:0008270">
    <property type="term" value="F:zinc ion binding"/>
    <property type="evidence" value="ECO:0007669"/>
    <property type="project" value="UniProtKB-UniRule"/>
</dbReference>
<proteinExistence type="inferred from homology"/>
<dbReference type="PANTHER" id="PTHR30455:SF2">
    <property type="entry name" value="TRANSCRIPTIONAL REPRESSOR NRDR"/>
    <property type="match status" value="1"/>
</dbReference>
<protein>
    <recommendedName>
        <fullName evidence="8">Transcriptional repressor NrdR</fullName>
    </recommendedName>
</protein>
<keyword evidence="11" id="KW-1185">Reference proteome</keyword>
<evidence type="ECO:0000256" key="4">
    <source>
        <dbReference type="ARBA" id="ARBA00022840"/>
    </source>
</evidence>
<evidence type="ECO:0000256" key="1">
    <source>
        <dbReference type="ARBA" id="ARBA00022491"/>
    </source>
</evidence>
<dbReference type="GO" id="GO:0045892">
    <property type="term" value="P:negative regulation of DNA-templated transcription"/>
    <property type="evidence" value="ECO:0007669"/>
    <property type="project" value="UniProtKB-UniRule"/>
</dbReference>
<evidence type="ECO:0000313" key="11">
    <source>
        <dbReference type="Proteomes" id="UP000774750"/>
    </source>
</evidence>
<dbReference type="PANTHER" id="PTHR30455">
    <property type="entry name" value="TRANSCRIPTIONAL REPRESSOR NRDR"/>
    <property type="match status" value="1"/>
</dbReference>
<dbReference type="InterPro" id="IPR003796">
    <property type="entry name" value="RNR_NrdR-like"/>
</dbReference>
<reference evidence="10" key="2">
    <citation type="journal article" date="2021" name="Sci. Rep.">
        <title>The distribution of antibiotic resistance genes in chicken gut microbiota commensals.</title>
        <authorList>
            <person name="Juricova H."/>
            <person name="Matiasovicova J."/>
            <person name="Kubasova T."/>
            <person name="Cejkova D."/>
            <person name="Rychlik I."/>
        </authorList>
    </citation>
    <scope>NUCLEOTIDE SEQUENCE</scope>
    <source>
        <strain evidence="10">An559</strain>
    </source>
</reference>
<evidence type="ECO:0000256" key="8">
    <source>
        <dbReference type="HAMAP-Rule" id="MF_00440"/>
    </source>
</evidence>
<keyword evidence="2 8" id="KW-0547">Nucleotide-binding</keyword>
<organism evidence="10 11">
    <name type="scientific">Merdimmobilis hominis</name>
    <dbReference type="NCBI Taxonomy" id="2897707"/>
    <lineage>
        <taxon>Bacteria</taxon>
        <taxon>Bacillati</taxon>
        <taxon>Bacillota</taxon>
        <taxon>Clostridia</taxon>
        <taxon>Eubacteriales</taxon>
        <taxon>Oscillospiraceae</taxon>
        <taxon>Merdimmobilis</taxon>
    </lineage>
</organism>
<dbReference type="GO" id="GO:0005524">
    <property type="term" value="F:ATP binding"/>
    <property type="evidence" value="ECO:0007669"/>
    <property type="project" value="UniProtKB-UniRule"/>
</dbReference>
<dbReference type="AlphaFoldDB" id="A0A938X7G6"/>
<feature type="zinc finger region" evidence="8">
    <location>
        <begin position="3"/>
        <end position="34"/>
    </location>
</feature>
<evidence type="ECO:0000256" key="7">
    <source>
        <dbReference type="ARBA" id="ARBA00023163"/>
    </source>
</evidence>